<evidence type="ECO:0000313" key="3">
    <source>
        <dbReference type="Proteomes" id="UP001642484"/>
    </source>
</evidence>
<protein>
    <recommendedName>
        <fullName evidence="4">Protein xylosyltransferase</fullName>
    </recommendedName>
</protein>
<name>A0ABP0SKT6_9DINO</name>
<evidence type="ECO:0000313" key="2">
    <source>
        <dbReference type="EMBL" id="CAK9113006.1"/>
    </source>
</evidence>
<evidence type="ECO:0000256" key="1">
    <source>
        <dbReference type="SAM" id="MobiDB-lite"/>
    </source>
</evidence>
<feature type="region of interest" description="Disordered" evidence="1">
    <location>
        <begin position="50"/>
        <end position="77"/>
    </location>
</feature>
<dbReference type="Proteomes" id="UP001642484">
    <property type="component" value="Unassembled WGS sequence"/>
</dbReference>
<reference evidence="2 3" key="1">
    <citation type="submission" date="2024-02" db="EMBL/GenBank/DDBJ databases">
        <authorList>
            <person name="Chen Y."/>
            <person name="Shah S."/>
            <person name="Dougan E. K."/>
            <person name="Thang M."/>
            <person name="Chan C."/>
        </authorList>
    </citation>
    <scope>NUCLEOTIDE SEQUENCE [LARGE SCALE GENOMIC DNA]</scope>
</reference>
<keyword evidence="3" id="KW-1185">Reference proteome</keyword>
<organism evidence="2 3">
    <name type="scientific">Durusdinium trenchii</name>
    <dbReference type="NCBI Taxonomy" id="1381693"/>
    <lineage>
        <taxon>Eukaryota</taxon>
        <taxon>Sar</taxon>
        <taxon>Alveolata</taxon>
        <taxon>Dinophyceae</taxon>
        <taxon>Suessiales</taxon>
        <taxon>Symbiodiniaceae</taxon>
        <taxon>Durusdinium</taxon>
    </lineage>
</organism>
<accession>A0ABP0SKT6</accession>
<dbReference type="EMBL" id="CAXAMN010027805">
    <property type="protein sequence ID" value="CAK9113006.1"/>
    <property type="molecule type" value="Genomic_DNA"/>
</dbReference>
<gene>
    <name evidence="2" type="ORF">CCMP2556_LOCUS52330</name>
</gene>
<comment type="caution">
    <text evidence="2">The sequence shown here is derived from an EMBL/GenBank/DDBJ whole genome shotgun (WGS) entry which is preliminary data.</text>
</comment>
<feature type="compositionally biased region" description="Basic and acidic residues" evidence="1">
    <location>
        <begin position="50"/>
        <end position="70"/>
    </location>
</feature>
<proteinExistence type="predicted"/>
<evidence type="ECO:0008006" key="4">
    <source>
        <dbReference type="Google" id="ProtNLM"/>
    </source>
</evidence>
<sequence length="701" mass="81550">MRIRKISWATYFQGVAIVLIIFLTWCYLQSPLSPVSDAVPSTSALKSFRRDHLEGESEPNEPKDAKEVSQKSDSFQESESRWVMPRVLSMKQELVAWINGVATFQEVEALNMLRKTLSDGRDSLTISRQLHNLRPDGWMFCVQEGEVCHCDGGITRYGDFDKDEWVERNEPKSPILCIHAQYGLTPEKDISPGKVKYCQCKTGGLKCPEGQPYHPERCPQGINKPCRAGCVARMQRSALSPVHSSKLCERMRPNELIWSCQKHLSLKPQKGHKHSEAEELLERATEKLCEDRLLAPEMEVWLECDFLSQFQRWTSSSSPWIEEAYVTYVGGPRDSTFEWQATNLIRSIDLFSTRPLVVVIFGNEFVPPLLWQNMRHVIVFRMRHISRGVSFNFNKIRSILAARVIVGIQLDTDQLIFKWMDEVFEGTKRECNERYPWPILPVHWMSRDDTPGNPYAHYAFKGWDGPQTMRWNHAHPTWSFWAVIFFGDLMHERMLAATGRRTSTVIHDLETVRNGSMGLMDLVRQGNKAKVSRHVEMSNAMWEDEDMINVNLWRHKVSKAWCKFDLEPNLFLLRKSLDRNLFFDPKWYPQGVPVLFLSIHNTKNFDPSDWLLHLLETCKDGVEELECPRKESEFMLPLCRVGDLEERKVRSKIEDYSSLACCCLEPRWSHPAFWRGQWFKSLQEIPQRHRDGGKDRPCLIP</sequence>